<gene>
    <name evidence="2" type="ORF">AQJ46_37920</name>
</gene>
<dbReference type="EMBL" id="LMWU01000045">
    <property type="protein sequence ID" value="KUN60459.1"/>
    <property type="molecule type" value="Genomic_DNA"/>
</dbReference>
<dbReference type="Gene3D" id="3.40.50.620">
    <property type="entry name" value="HUPs"/>
    <property type="match status" value="1"/>
</dbReference>
<dbReference type="AlphaFoldDB" id="A0A101RRJ6"/>
<proteinExistence type="predicted"/>
<comment type="caution">
    <text evidence="2">The sequence shown here is derived from an EMBL/GenBank/DDBJ whole genome shotgun (WGS) entry which is preliminary data.</text>
</comment>
<organism evidence="2 3">
    <name type="scientific">Streptomyces canus</name>
    <dbReference type="NCBI Taxonomy" id="58343"/>
    <lineage>
        <taxon>Bacteria</taxon>
        <taxon>Bacillati</taxon>
        <taxon>Actinomycetota</taxon>
        <taxon>Actinomycetes</taxon>
        <taxon>Kitasatosporales</taxon>
        <taxon>Streptomycetaceae</taxon>
        <taxon>Streptomyces</taxon>
        <taxon>Streptomyces aurantiacus group</taxon>
    </lineage>
</organism>
<dbReference type="SUPFAM" id="SSF52402">
    <property type="entry name" value="Adenine nucleotide alpha hydrolases-like"/>
    <property type="match status" value="1"/>
</dbReference>
<dbReference type="STRING" id="58343.AQJ46_37920"/>
<protein>
    <recommendedName>
        <fullName evidence="1">UspA domain-containing protein</fullName>
    </recommendedName>
</protein>
<evidence type="ECO:0000313" key="2">
    <source>
        <dbReference type="EMBL" id="KUN60459.1"/>
    </source>
</evidence>
<dbReference type="InterPro" id="IPR014729">
    <property type="entry name" value="Rossmann-like_a/b/a_fold"/>
</dbReference>
<evidence type="ECO:0000259" key="1">
    <source>
        <dbReference type="Pfam" id="PF00582"/>
    </source>
</evidence>
<dbReference type="Pfam" id="PF00582">
    <property type="entry name" value="Usp"/>
    <property type="match status" value="1"/>
</dbReference>
<name>A0A101RRJ6_9ACTN</name>
<feature type="domain" description="UspA" evidence="1">
    <location>
        <begin position="26"/>
        <end position="157"/>
    </location>
</feature>
<reference evidence="2 3" key="1">
    <citation type="submission" date="2015-10" db="EMBL/GenBank/DDBJ databases">
        <title>Draft genome sequence of Streptomyces canus DSM 40017, type strain for the species Streptomyces canus.</title>
        <authorList>
            <person name="Ruckert C."/>
            <person name="Winkler A."/>
            <person name="Kalinowski J."/>
            <person name="Kampfer P."/>
            <person name="Glaeser S."/>
        </authorList>
    </citation>
    <scope>NUCLEOTIDE SEQUENCE [LARGE SCALE GENOMIC DNA]</scope>
    <source>
        <strain evidence="2 3">DSM 40017</strain>
    </source>
</reference>
<accession>A0A101RRJ6</accession>
<dbReference type="InterPro" id="IPR006016">
    <property type="entry name" value="UspA"/>
</dbReference>
<sequence>MFPACPVVLVPETPAAQRSALPGAEIVLGVDAREPAQAAVGFAFDTARMRGVRLRAVHSWRFPACAAELRFGVPEEDRATWEDHEVQLLADALRPWREKHSDVHVLEDVRLLPPARALSRRSASAGLVVVGWSAEREPGPTLRAVLAEALCPVAVVPT</sequence>
<evidence type="ECO:0000313" key="3">
    <source>
        <dbReference type="Proteomes" id="UP000053669"/>
    </source>
</evidence>
<dbReference type="Proteomes" id="UP000053669">
    <property type="component" value="Unassembled WGS sequence"/>
</dbReference>